<gene>
    <name evidence="3" type="ORF">ACFFPJ_12290</name>
</gene>
<accession>A0ABV5T1U2</accession>
<comment type="caution">
    <text evidence="3">The sequence shown here is derived from an EMBL/GenBank/DDBJ whole genome shotgun (WGS) entry which is preliminary data.</text>
</comment>
<proteinExistence type="predicted"/>
<dbReference type="RefSeq" id="WP_344713535.1">
    <property type="nucleotide sequence ID" value="NZ_BAAAWH010000001.1"/>
</dbReference>
<protein>
    <recommendedName>
        <fullName evidence="5">Lipoprotein</fullName>
    </recommendedName>
</protein>
<feature type="signal peptide" evidence="2">
    <location>
        <begin position="1"/>
        <end position="25"/>
    </location>
</feature>
<feature type="region of interest" description="Disordered" evidence="1">
    <location>
        <begin position="329"/>
        <end position="349"/>
    </location>
</feature>
<dbReference type="EMBL" id="JBHMBE010000003">
    <property type="protein sequence ID" value="MFB9646572.1"/>
    <property type="molecule type" value="Genomic_DNA"/>
</dbReference>
<keyword evidence="4" id="KW-1185">Reference proteome</keyword>
<dbReference type="SUPFAM" id="SSF63825">
    <property type="entry name" value="YWTD domain"/>
    <property type="match status" value="1"/>
</dbReference>
<evidence type="ECO:0000313" key="4">
    <source>
        <dbReference type="Proteomes" id="UP001589611"/>
    </source>
</evidence>
<evidence type="ECO:0000256" key="2">
    <source>
        <dbReference type="SAM" id="SignalP"/>
    </source>
</evidence>
<evidence type="ECO:0000313" key="3">
    <source>
        <dbReference type="EMBL" id="MFB9646572.1"/>
    </source>
</evidence>
<reference evidence="3 4" key="1">
    <citation type="submission" date="2024-09" db="EMBL/GenBank/DDBJ databases">
        <authorList>
            <person name="Sun Q."/>
            <person name="Mori K."/>
        </authorList>
    </citation>
    <scope>NUCLEOTIDE SEQUENCE [LARGE SCALE GENOMIC DNA]</scope>
    <source>
        <strain evidence="3 4">JCM 1342</strain>
    </source>
</reference>
<feature type="chain" id="PRO_5046633503" description="Lipoprotein" evidence="2">
    <location>
        <begin position="26"/>
        <end position="349"/>
    </location>
</feature>
<dbReference type="Proteomes" id="UP001589611">
    <property type="component" value="Unassembled WGS sequence"/>
</dbReference>
<sequence>MIRPLHRGVTTVAVTAVLGTLVGCAAEPPPDSWVLTPISYDNRMDGDSGPPDVIDAAYPMTLTGDTAGGFWGASAGSFLHVDAEGDAVRRFNLDPGAPSGAIAAVSPTVLVMSTGEPTPTYPGSVMLFDTAAMTWTDVHRDERALGDIATHGGDVYVVAYAFGEPAFTIEKLTLDTRADPVPVGPVFAGHGQVAIDVDSAGTLFVATDSERFTLAADGTVQQQEPVGSASPVVSVNERGDVAWSGLAPASAALPSFVVGGSVEARDIIDAHVRCDPESPELSLHGVDYLTLATRQDSLTLPFLCAPRSITWINDHELVVSIGTEGGAPLVRLTPPSDAPRAGPYEAVRR</sequence>
<keyword evidence="2" id="KW-0732">Signal</keyword>
<evidence type="ECO:0000256" key="1">
    <source>
        <dbReference type="SAM" id="MobiDB-lite"/>
    </source>
</evidence>
<name>A0ABV5T1U2_9MICO</name>
<evidence type="ECO:0008006" key="5">
    <source>
        <dbReference type="Google" id="ProtNLM"/>
    </source>
</evidence>
<dbReference type="PROSITE" id="PS51257">
    <property type="entry name" value="PROKAR_LIPOPROTEIN"/>
    <property type="match status" value="1"/>
</dbReference>
<organism evidence="3 4">
    <name type="scientific">Microbacterium terregens</name>
    <dbReference type="NCBI Taxonomy" id="69363"/>
    <lineage>
        <taxon>Bacteria</taxon>
        <taxon>Bacillati</taxon>
        <taxon>Actinomycetota</taxon>
        <taxon>Actinomycetes</taxon>
        <taxon>Micrococcales</taxon>
        <taxon>Microbacteriaceae</taxon>
        <taxon>Microbacterium</taxon>
    </lineage>
</organism>